<evidence type="ECO:0000313" key="1">
    <source>
        <dbReference type="EMBL" id="MBB5431741.1"/>
    </source>
</evidence>
<protein>
    <recommendedName>
        <fullName evidence="3">(d)CMP kinase</fullName>
    </recommendedName>
</protein>
<dbReference type="Proteomes" id="UP000572635">
    <property type="component" value="Unassembled WGS sequence"/>
</dbReference>
<dbReference type="Gene3D" id="3.40.50.300">
    <property type="entry name" value="P-loop containing nucleotide triphosphate hydrolases"/>
    <property type="match status" value="1"/>
</dbReference>
<gene>
    <name evidence="1" type="ORF">HDA36_001825</name>
</gene>
<organism evidence="1 2">
    <name type="scientific">Nocardiopsis composta</name>
    <dbReference type="NCBI Taxonomy" id="157465"/>
    <lineage>
        <taxon>Bacteria</taxon>
        <taxon>Bacillati</taxon>
        <taxon>Actinomycetota</taxon>
        <taxon>Actinomycetes</taxon>
        <taxon>Streptosporangiales</taxon>
        <taxon>Nocardiopsidaceae</taxon>
        <taxon>Nocardiopsis</taxon>
    </lineage>
</organism>
<reference evidence="1 2" key="1">
    <citation type="submission" date="2020-08" db="EMBL/GenBank/DDBJ databases">
        <title>Sequencing the genomes of 1000 actinobacteria strains.</title>
        <authorList>
            <person name="Klenk H.-P."/>
        </authorList>
    </citation>
    <scope>NUCLEOTIDE SEQUENCE [LARGE SCALE GENOMIC DNA]</scope>
    <source>
        <strain evidence="1 2">DSM 44551</strain>
    </source>
</reference>
<sequence length="193" mass="21079">MPVVPTDSPDWRSRVADLLLRAPARAGRCRVLALEGPSGSGKTSLAGALAERLRCPVVHMDDLYPGWEGLAASVTRARREVLEPIAEGRPPRWRRWDWEAGDWAPDGPGGRHRVDPAGALVIEGCGAGGAELRPLLSLLAWVEVPEQVRAERLDARSDSALYAPYRSMWAAQEARFYASDAPRDHADLVLENG</sequence>
<proteinExistence type="predicted"/>
<comment type="caution">
    <text evidence="1">The sequence shown here is derived from an EMBL/GenBank/DDBJ whole genome shotgun (WGS) entry which is preliminary data.</text>
</comment>
<evidence type="ECO:0008006" key="3">
    <source>
        <dbReference type="Google" id="ProtNLM"/>
    </source>
</evidence>
<dbReference type="InterPro" id="IPR027417">
    <property type="entry name" value="P-loop_NTPase"/>
</dbReference>
<keyword evidence="2" id="KW-1185">Reference proteome</keyword>
<accession>A0A7W8VCT4</accession>
<dbReference type="RefSeq" id="WP_184391406.1">
    <property type="nucleotide sequence ID" value="NZ_BAAAJD010000148.1"/>
</dbReference>
<name>A0A7W8VCT4_9ACTN</name>
<dbReference type="SUPFAM" id="SSF52540">
    <property type="entry name" value="P-loop containing nucleoside triphosphate hydrolases"/>
    <property type="match status" value="1"/>
</dbReference>
<dbReference type="EMBL" id="JACHDB010000001">
    <property type="protein sequence ID" value="MBB5431741.1"/>
    <property type="molecule type" value="Genomic_DNA"/>
</dbReference>
<evidence type="ECO:0000313" key="2">
    <source>
        <dbReference type="Proteomes" id="UP000572635"/>
    </source>
</evidence>
<dbReference type="AlphaFoldDB" id="A0A7W8VCT4"/>
<dbReference type="CDD" id="cd02019">
    <property type="entry name" value="NK"/>
    <property type="match status" value="1"/>
</dbReference>